<reference evidence="11" key="1">
    <citation type="journal article" date="2015" name="MBio">
        <title>Genome-Resolved Metagenomic Analysis Reveals Roles for Candidate Phyla and Other Microbial Community Members in Biogeochemical Transformations in Oil Reservoirs.</title>
        <authorList>
            <person name="Hu P."/>
            <person name="Tom L."/>
            <person name="Singh A."/>
            <person name="Thomas B.C."/>
            <person name="Baker B.J."/>
            <person name="Piceno Y.M."/>
            <person name="Andersen G.L."/>
            <person name="Banfield J.F."/>
        </authorList>
    </citation>
    <scope>NUCLEOTIDE SEQUENCE [LARGE SCALE GENOMIC DNA]</scope>
</reference>
<dbReference type="InterPro" id="IPR011324">
    <property type="entry name" value="Cytotoxic_necrot_fac-like_cat"/>
</dbReference>
<evidence type="ECO:0000313" key="11">
    <source>
        <dbReference type="Proteomes" id="UP000053904"/>
    </source>
</evidence>
<evidence type="ECO:0000313" key="10">
    <source>
        <dbReference type="EMBL" id="KUK76404.1"/>
    </source>
</evidence>
<dbReference type="PANTHER" id="PTHR30616">
    <property type="entry name" value="UNCHARACTERIZED PROTEIN YFIH"/>
    <property type="match status" value="1"/>
</dbReference>
<dbReference type="Proteomes" id="UP000053904">
    <property type="component" value="Unassembled WGS sequence"/>
</dbReference>
<dbReference type="CDD" id="cd16833">
    <property type="entry name" value="YfiH"/>
    <property type="match status" value="1"/>
</dbReference>
<proteinExistence type="inferred from homology"/>
<evidence type="ECO:0000256" key="5">
    <source>
        <dbReference type="ARBA" id="ARBA00022801"/>
    </source>
</evidence>
<name>A0A117LZT7_9BACT</name>
<dbReference type="AlphaFoldDB" id="A0A117LZT7"/>
<dbReference type="InterPro" id="IPR003730">
    <property type="entry name" value="Cu_polyphenol_OxRdtase"/>
</dbReference>
<accession>A0A117LZT7</accession>
<evidence type="ECO:0000256" key="6">
    <source>
        <dbReference type="ARBA" id="ARBA00022833"/>
    </source>
</evidence>
<dbReference type="InterPro" id="IPR038371">
    <property type="entry name" value="Cu_polyphenol_OxRdtase_sf"/>
</dbReference>
<dbReference type="PANTHER" id="PTHR30616:SF2">
    <property type="entry name" value="PURINE NUCLEOSIDE PHOSPHORYLASE LACC1"/>
    <property type="match status" value="1"/>
</dbReference>
<evidence type="ECO:0000256" key="3">
    <source>
        <dbReference type="ARBA" id="ARBA00022679"/>
    </source>
</evidence>
<comment type="similarity">
    <text evidence="2">Belongs to the purine nucleoside phosphorylase YfiH/LACC1 family.</text>
</comment>
<evidence type="ECO:0000256" key="1">
    <source>
        <dbReference type="ARBA" id="ARBA00000553"/>
    </source>
</evidence>
<keyword evidence="5" id="KW-0378">Hydrolase</keyword>
<keyword evidence="4" id="KW-0479">Metal-binding</keyword>
<dbReference type="GO" id="GO:0017061">
    <property type="term" value="F:S-methyl-5-thioadenosine phosphorylase activity"/>
    <property type="evidence" value="ECO:0007669"/>
    <property type="project" value="UniProtKB-EC"/>
</dbReference>
<keyword evidence="3" id="KW-0808">Transferase</keyword>
<dbReference type="EMBL" id="LGGO01000157">
    <property type="protein sequence ID" value="KUK76404.1"/>
    <property type="molecule type" value="Genomic_DNA"/>
</dbReference>
<evidence type="ECO:0000256" key="9">
    <source>
        <dbReference type="ARBA" id="ARBA00049893"/>
    </source>
</evidence>
<protein>
    <submittedName>
        <fullName evidence="10">Putative cytoplasmic protein</fullName>
    </submittedName>
</protein>
<evidence type="ECO:0000256" key="7">
    <source>
        <dbReference type="ARBA" id="ARBA00047989"/>
    </source>
</evidence>
<comment type="catalytic activity">
    <reaction evidence="1">
        <text>inosine + phosphate = alpha-D-ribose 1-phosphate + hypoxanthine</text>
        <dbReference type="Rhea" id="RHEA:27646"/>
        <dbReference type="ChEBI" id="CHEBI:17368"/>
        <dbReference type="ChEBI" id="CHEBI:17596"/>
        <dbReference type="ChEBI" id="CHEBI:43474"/>
        <dbReference type="ChEBI" id="CHEBI:57720"/>
        <dbReference type="EC" id="2.4.2.1"/>
    </reaction>
    <physiologicalReaction direction="left-to-right" evidence="1">
        <dbReference type="Rhea" id="RHEA:27647"/>
    </physiologicalReaction>
</comment>
<dbReference type="GO" id="GO:0005507">
    <property type="term" value="F:copper ion binding"/>
    <property type="evidence" value="ECO:0007669"/>
    <property type="project" value="TreeGrafter"/>
</dbReference>
<dbReference type="Pfam" id="PF02578">
    <property type="entry name" value="Cu-oxidase_4"/>
    <property type="match status" value="1"/>
</dbReference>
<evidence type="ECO:0000256" key="2">
    <source>
        <dbReference type="ARBA" id="ARBA00007353"/>
    </source>
</evidence>
<dbReference type="SUPFAM" id="SSF64438">
    <property type="entry name" value="CNF1/YfiH-like putative cysteine hydrolases"/>
    <property type="match status" value="1"/>
</dbReference>
<sequence>MNILDFVRIETSTVKDGNMSHTYGEKEEVNSNRRKFWMKNGFKYDNTYLLRTSFEKLDNVKVLNTLPNGFTVVQDVDSVLTNNRDVVLALLTADCLQITLYDSKHSVLGLIHAGFKWQDARIIDNTFKVMENEFDSEPKDVLIHLGNCISPEYYRWDSNIFKYIDKESWIGKTIEKDNHKEKPYRIDIRKAAILNLKDIGVRDENIIDSNVDCYSDRNYYSHVRSVYSNEPDSRHITLVQMK</sequence>
<keyword evidence="6" id="KW-0862">Zinc</keyword>
<comment type="catalytic activity">
    <reaction evidence="8">
        <text>adenosine + phosphate = alpha-D-ribose 1-phosphate + adenine</text>
        <dbReference type="Rhea" id="RHEA:27642"/>
        <dbReference type="ChEBI" id="CHEBI:16335"/>
        <dbReference type="ChEBI" id="CHEBI:16708"/>
        <dbReference type="ChEBI" id="CHEBI:43474"/>
        <dbReference type="ChEBI" id="CHEBI:57720"/>
        <dbReference type="EC" id="2.4.2.1"/>
    </reaction>
    <physiologicalReaction direction="left-to-right" evidence="8">
        <dbReference type="Rhea" id="RHEA:27643"/>
    </physiologicalReaction>
</comment>
<evidence type="ECO:0000256" key="4">
    <source>
        <dbReference type="ARBA" id="ARBA00022723"/>
    </source>
</evidence>
<dbReference type="Gene3D" id="3.60.140.10">
    <property type="entry name" value="CNF1/YfiH-like putative cysteine hydrolases"/>
    <property type="match status" value="1"/>
</dbReference>
<comment type="catalytic activity">
    <reaction evidence="9">
        <text>S-methyl-5'-thioadenosine + phosphate = 5-(methylsulfanyl)-alpha-D-ribose 1-phosphate + adenine</text>
        <dbReference type="Rhea" id="RHEA:11852"/>
        <dbReference type="ChEBI" id="CHEBI:16708"/>
        <dbReference type="ChEBI" id="CHEBI:17509"/>
        <dbReference type="ChEBI" id="CHEBI:43474"/>
        <dbReference type="ChEBI" id="CHEBI:58533"/>
        <dbReference type="EC" id="2.4.2.28"/>
    </reaction>
    <physiologicalReaction direction="left-to-right" evidence="9">
        <dbReference type="Rhea" id="RHEA:11853"/>
    </physiologicalReaction>
</comment>
<organism evidence="10 11">
    <name type="scientific">candidate division WS6 bacterium 34_10</name>
    <dbReference type="NCBI Taxonomy" id="1641389"/>
    <lineage>
        <taxon>Bacteria</taxon>
        <taxon>Candidatus Dojkabacteria</taxon>
    </lineage>
</organism>
<comment type="catalytic activity">
    <reaction evidence="7">
        <text>adenosine + H2O + H(+) = inosine + NH4(+)</text>
        <dbReference type="Rhea" id="RHEA:24408"/>
        <dbReference type="ChEBI" id="CHEBI:15377"/>
        <dbReference type="ChEBI" id="CHEBI:15378"/>
        <dbReference type="ChEBI" id="CHEBI:16335"/>
        <dbReference type="ChEBI" id="CHEBI:17596"/>
        <dbReference type="ChEBI" id="CHEBI:28938"/>
        <dbReference type="EC" id="3.5.4.4"/>
    </reaction>
    <physiologicalReaction direction="left-to-right" evidence="7">
        <dbReference type="Rhea" id="RHEA:24409"/>
    </physiologicalReaction>
</comment>
<dbReference type="GO" id="GO:0016787">
    <property type="term" value="F:hydrolase activity"/>
    <property type="evidence" value="ECO:0007669"/>
    <property type="project" value="UniProtKB-KW"/>
</dbReference>
<evidence type="ECO:0000256" key="8">
    <source>
        <dbReference type="ARBA" id="ARBA00048968"/>
    </source>
</evidence>
<comment type="caution">
    <text evidence="10">The sequence shown here is derived from an EMBL/GenBank/DDBJ whole genome shotgun (WGS) entry which is preliminary data.</text>
</comment>
<gene>
    <name evidence="10" type="ORF">XD93_0938</name>
</gene>